<dbReference type="Proteomes" id="UP000250235">
    <property type="component" value="Unassembled WGS sequence"/>
</dbReference>
<gene>
    <name evidence="1" type="ORF">F511_17160</name>
</gene>
<keyword evidence="2" id="KW-1185">Reference proteome</keyword>
<name>A0A2Z7C5J9_9LAMI</name>
<reference evidence="1 2" key="1">
    <citation type="journal article" date="2015" name="Proc. Natl. Acad. Sci. U.S.A.">
        <title>The resurrection genome of Boea hygrometrica: A blueprint for survival of dehydration.</title>
        <authorList>
            <person name="Xiao L."/>
            <person name="Yang G."/>
            <person name="Zhang L."/>
            <person name="Yang X."/>
            <person name="Zhao S."/>
            <person name="Ji Z."/>
            <person name="Zhou Q."/>
            <person name="Hu M."/>
            <person name="Wang Y."/>
            <person name="Chen M."/>
            <person name="Xu Y."/>
            <person name="Jin H."/>
            <person name="Xiao X."/>
            <person name="Hu G."/>
            <person name="Bao F."/>
            <person name="Hu Y."/>
            <person name="Wan P."/>
            <person name="Li L."/>
            <person name="Deng X."/>
            <person name="Kuang T."/>
            <person name="Xiang C."/>
            <person name="Zhu J.K."/>
            <person name="Oliver M.J."/>
            <person name="He Y."/>
        </authorList>
    </citation>
    <scope>NUCLEOTIDE SEQUENCE [LARGE SCALE GENOMIC DNA]</scope>
    <source>
        <strain evidence="2">cv. XS01</strain>
    </source>
</reference>
<sequence length="73" mass="8335">MNSSSLLKFLRYDVASSCAISSHLLKLTRRRFVFCALASSADCDAKRCRSNLFKRHRFANANSKYQLLEEALC</sequence>
<accession>A0A2Z7C5J9</accession>
<protein>
    <submittedName>
        <fullName evidence="1">Uncharacterized protein</fullName>
    </submittedName>
</protein>
<evidence type="ECO:0000313" key="1">
    <source>
        <dbReference type="EMBL" id="KZV41201.1"/>
    </source>
</evidence>
<dbReference type="AlphaFoldDB" id="A0A2Z7C5J9"/>
<dbReference type="EMBL" id="KQ999702">
    <property type="protein sequence ID" value="KZV41201.1"/>
    <property type="molecule type" value="Genomic_DNA"/>
</dbReference>
<evidence type="ECO:0000313" key="2">
    <source>
        <dbReference type="Proteomes" id="UP000250235"/>
    </source>
</evidence>
<organism evidence="1 2">
    <name type="scientific">Dorcoceras hygrometricum</name>
    <dbReference type="NCBI Taxonomy" id="472368"/>
    <lineage>
        <taxon>Eukaryota</taxon>
        <taxon>Viridiplantae</taxon>
        <taxon>Streptophyta</taxon>
        <taxon>Embryophyta</taxon>
        <taxon>Tracheophyta</taxon>
        <taxon>Spermatophyta</taxon>
        <taxon>Magnoliopsida</taxon>
        <taxon>eudicotyledons</taxon>
        <taxon>Gunneridae</taxon>
        <taxon>Pentapetalae</taxon>
        <taxon>asterids</taxon>
        <taxon>lamiids</taxon>
        <taxon>Lamiales</taxon>
        <taxon>Gesneriaceae</taxon>
        <taxon>Didymocarpoideae</taxon>
        <taxon>Trichosporeae</taxon>
        <taxon>Loxocarpinae</taxon>
        <taxon>Dorcoceras</taxon>
    </lineage>
</organism>
<proteinExistence type="predicted"/>